<gene>
    <name evidence="1" type="ORF">FHS40_005121</name>
</gene>
<name>A0A7W8AXY2_STRST</name>
<accession>A0A7W8AXY2</accession>
<evidence type="ECO:0008006" key="3">
    <source>
        <dbReference type="Google" id="ProtNLM"/>
    </source>
</evidence>
<dbReference type="AlphaFoldDB" id="A0A7W8AXY2"/>
<dbReference type="InterPro" id="IPR029058">
    <property type="entry name" value="AB_hydrolase_fold"/>
</dbReference>
<organism evidence="1 2">
    <name type="scientific">Streptomyces spectabilis</name>
    <dbReference type="NCBI Taxonomy" id="68270"/>
    <lineage>
        <taxon>Bacteria</taxon>
        <taxon>Bacillati</taxon>
        <taxon>Actinomycetota</taxon>
        <taxon>Actinomycetes</taxon>
        <taxon>Kitasatosporales</taxon>
        <taxon>Streptomycetaceae</taxon>
        <taxon>Streptomyces</taxon>
    </lineage>
</organism>
<dbReference type="Proteomes" id="UP000549009">
    <property type="component" value="Unassembled WGS sequence"/>
</dbReference>
<dbReference type="SUPFAM" id="SSF53474">
    <property type="entry name" value="alpha/beta-Hydrolases"/>
    <property type="match status" value="1"/>
</dbReference>
<proteinExistence type="predicted"/>
<reference evidence="1 2" key="1">
    <citation type="submission" date="2020-08" db="EMBL/GenBank/DDBJ databases">
        <title>Genomic Encyclopedia of Type Strains, Phase III (KMG-III): the genomes of soil and plant-associated and newly described type strains.</title>
        <authorList>
            <person name="Whitman W."/>
        </authorList>
    </citation>
    <scope>NUCLEOTIDE SEQUENCE [LARGE SCALE GENOMIC DNA]</scope>
    <source>
        <strain evidence="1 2">CECT 3146</strain>
    </source>
</reference>
<comment type="caution">
    <text evidence="1">The sequence shown here is derived from an EMBL/GenBank/DDBJ whole genome shotgun (WGS) entry which is preliminary data.</text>
</comment>
<evidence type="ECO:0000313" key="2">
    <source>
        <dbReference type="Proteomes" id="UP000549009"/>
    </source>
</evidence>
<keyword evidence="2" id="KW-1185">Reference proteome</keyword>
<dbReference type="RefSeq" id="WP_229879029.1">
    <property type="nucleotide sequence ID" value="NZ_BMSQ01000007.1"/>
</dbReference>
<dbReference type="EMBL" id="JACHJD010000008">
    <property type="protein sequence ID" value="MBB5106026.1"/>
    <property type="molecule type" value="Genomic_DNA"/>
</dbReference>
<protein>
    <recommendedName>
        <fullName evidence="3">Serine-threonine protein kinase</fullName>
    </recommendedName>
</protein>
<evidence type="ECO:0000313" key="1">
    <source>
        <dbReference type="EMBL" id="MBB5106026.1"/>
    </source>
</evidence>
<sequence>MPRIWPPAPDGGTMVVVEPYWELTFDADGDVDAAQRDRLLSGAEDERVTDLLVFAHGWNNDQRRARALYRRFFTPFAALAGPEVRLGYVGVLWPAVRFPDERIPDFEPSAAPGMPGAPAAPALDAPTRRLLAEVFPGPEQAARLDRLARLLEERSEARSRLDEFARHVRDLVAVRETSPAHEFADDTGGGEPAMLTDDAVEVCEVLAAALESTGHHPELFGGLRKRLWHGARELLRQGSYYAMKRRAGAVGQLGLGPALGLLAADVPRLRVHLVGHSFGARLVSYALRGMPATVGCVKSATLLQGAFSHYAFSERLPHDRSRGGALRGVHQRIDGPLVACFSRHDDALGKLYPLASKLAGDSASFLGLWERWGAVGFDGIKATDGAGRVRLGAALPRRGCVSVDAAALVRRGGPPSGAHSDICHEELARVVCGAGRIDVA</sequence>